<gene>
    <name evidence="9" type="ORF">P7D34_10065</name>
</gene>
<evidence type="ECO:0000256" key="2">
    <source>
        <dbReference type="ARBA" id="ARBA00008806"/>
    </source>
</evidence>
<dbReference type="AlphaFoldDB" id="A0AAJ2J126"/>
<reference evidence="9" key="1">
    <citation type="submission" date="2023-03" db="EMBL/GenBank/DDBJ databases">
        <authorList>
            <person name="Shen W."/>
            <person name="Cai J."/>
        </authorList>
    </citation>
    <scope>NUCLEOTIDE SEQUENCE</scope>
    <source>
        <strain evidence="9">Y3</strain>
    </source>
</reference>
<keyword evidence="6 8" id="KW-0472">Membrane</keyword>
<accession>A0AAJ2J126</accession>
<proteinExistence type="inferred from homology"/>
<dbReference type="EMBL" id="JARPYC010000010">
    <property type="protein sequence ID" value="MDT2667555.1"/>
    <property type="molecule type" value="Genomic_DNA"/>
</dbReference>
<dbReference type="GO" id="GO:0005886">
    <property type="term" value="C:plasma membrane"/>
    <property type="evidence" value="ECO:0007669"/>
    <property type="project" value="UniProtKB-SubCell"/>
</dbReference>
<dbReference type="SUPFAM" id="SSF52540">
    <property type="entry name" value="P-loop containing nucleoside triphosphate hydrolases"/>
    <property type="match status" value="1"/>
</dbReference>
<feature type="region of interest" description="Disordered" evidence="7">
    <location>
        <begin position="487"/>
        <end position="511"/>
    </location>
</feature>
<dbReference type="InterPro" id="IPR051539">
    <property type="entry name" value="T4SS-coupling_protein"/>
</dbReference>
<feature type="compositionally biased region" description="Basic and acidic residues" evidence="7">
    <location>
        <begin position="487"/>
        <end position="501"/>
    </location>
</feature>
<dbReference type="PANTHER" id="PTHR37937:SF1">
    <property type="entry name" value="CONJUGATIVE TRANSFER: DNA TRANSPORT"/>
    <property type="match status" value="1"/>
</dbReference>
<dbReference type="RefSeq" id="WP_206886660.1">
    <property type="nucleotide sequence ID" value="NZ_JARPXS010000010.1"/>
</dbReference>
<organism evidence="9 10">
    <name type="scientific">Lactococcus petauri</name>
    <dbReference type="NCBI Taxonomy" id="1940789"/>
    <lineage>
        <taxon>Bacteria</taxon>
        <taxon>Bacillati</taxon>
        <taxon>Bacillota</taxon>
        <taxon>Bacilli</taxon>
        <taxon>Lactobacillales</taxon>
        <taxon>Streptococcaceae</taxon>
        <taxon>Lactococcus</taxon>
    </lineage>
</organism>
<evidence type="ECO:0000256" key="3">
    <source>
        <dbReference type="ARBA" id="ARBA00022475"/>
    </source>
</evidence>
<evidence type="ECO:0000313" key="9">
    <source>
        <dbReference type="EMBL" id="MDT2667555.1"/>
    </source>
</evidence>
<sequence>MKKVVNKLPLTITTLLLMWLANRTTQIYIDTPGTFATTKVTTFQENLPYELLKNPFQFSLNSFPLYATAFIGAVVLLFISLKDTRKYRKDEEFGSGREGTEEDLKSFANKEFSQNIILAEQGLMSITNDYKDPVLQRNKNVMVVGGPGSWKTTAYNIPNVSQMNASYIVTDPKGEIRNMTGKMMERHGYKVKVLDLKTLTNTDQFNPFAYTKSEEILQDVITQIIAAGNADMQKNGEPFWDNAEQLLLSSLFMYLYYNYRGYKGKEGSGELPCLADVADLLRNLERQDPDVKSPVELMFDDFEEYFGSDNPAVLNFQSFKNFSGETRSSVVSIPTARFRMFNLESVQNLTRRDTLELEKLGTEKTIIYVVLSDLNTTYNLFANLLFMLSFQVLEDVADYKHGGRLPLPVRMIMEEFPSIGRIPNILQAIAIFRGRGVGFEFTCQNFDQLKRIYKDTWEEIVGSCETVVYMSGATTKLTTTTMSERARKETIAIKDTSDSRGKSGSSSRSYRRMGRDVFMPDEVESLGRLYALVKISGDVPVVKLKKYNSKKHPRAKEWGKKPDDENWYHYTRYKDKLDELEHSIAESSNSELVVTTLDVA</sequence>
<comment type="similarity">
    <text evidence="2">Belongs to the VirD4/TraG family.</text>
</comment>
<comment type="caution">
    <text evidence="9">The sequence shown here is derived from an EMBL/GenBank/DDBJ whole genome shotgun (WGS) entry which is preliminary data.</text>
</comment>
<dbReference type="InterPro" id="IPR027417">
    <property type="entry name" value="P-loop_NTPase"/>
</dbReference>
<dbReference type="Pfam" id="PF02534">
    <property type="entry name" value="T4SS-DNA_transf"/>
    <property type="match status" value="1"/>
</dbReference>
<protein>
    <submittedName>
        <fullName evidence="9">Type IV secretory system conjugative DNA transfer family protein</fullName>
    </submittedName>
</protein>
<comment type="subcellular location">
    <subcellularLocation>
        <location evidence="1">Cell membrane</location>
        <topology evidence="1">Multi-pass membrane protein</topology>
    </subcellularLocation>
</comment>
<keyword evidence="4 8" id="KW-0812">Transmembrane</keyword>
<dbReference type="Proteomes" id="UP001257962">
    <property type="component" value="Unassembled WGS sequence"/>
</dbReference>
<evidence type="ECO:0000313" key="10">
    <source>
        <dbReference type="Proteomes" id="UP001257962"/>
    </source>
</evidence>
<evidence type="ECO:0000256" key="1">
    <source>
        <dbReference type="ARBA" id="ARBA00004651"/>
    </source>
</evidence>
<dbReference type="CDD" id="cd01127">
    <property type="entry name" value="TrwB_TraG_TraD_VirD4"/>
    <property type="match status" value="1"/>
</dbReference>
<dbReference type="Gene3D" id="3.40.50.300">
    <property type="entry name" value="P-loop containing nucleotide triphosphate hydrolases"/>
    <property type="match status" value="1"/>
</dbReference>
<keyword evidence="3" id="KW-1003">Cell membrane</keyword>
<dbReference type="PANTHER" id="PTHR37937">
    <property type="entry name" value="CONJUGATIVE TRANSFER: DNA TRANSPORT"/>
    <property type="match status" value="1"/>
</dbReference>
<evidence type="ECO:0000256" key="4">
    <source>
        <dbReference type="ARBA" id="ARBA00022692"/>
    </source>
</evidence>
<evidence type="ECO:0000256" key="5">
    <source>
        <dbReference type="ARBA" id="ARBA00022989"/>
    </source>
</evidence>
<evidence type="ECO:0000256" key="8">
    <source>
        <dbReference type="SAM" id="Phobius"/>
    </source>
</evidence>
<dbReference type="NCBIfam" id="NF045973">
    <property type="entry name" value="conju_CD1115"/>
    <property type="match status" value="1"/>
</dbReference>
<feature type="transmembrane region" description="Helical" evidence="8">
    <location>
        <begin position="63"/>
        <end position="81"/>
    </location>
</feature>
<evidence type="ECO:0000256" key="7">
    <source>
        <dbReference type="SAM" id="MobiDB-lite"/>
    </source>
</evidence>
<evidence type="ECO:0000256" key="6">
    <source>
        <dbReference type="ARBA" id="ARBA00023136"/>
    </source>
</evidence>
<dbReference type="InterPro" id="IPR003688">
    <property type="entry name" value="TraG/VirD4"/>
</dbReference>
<keyword evidence="5 8" id="KW-1133">Transmembrane helix</keyword>
<name>A0AAJ2J126_9LACT</name>